<reference evidence="2" key="1">
    <citation type="journal article" date="2023" name="G3 (Bethesda)">
        <title>A reference genome for the long-term kleptoplast-retaining sea slug Elysia crispata morphotype clarki.</title>
        <authorList>
            <person name="Eastman K.E."/>
            <person name="Pendleton A.L."/>
            <person name="Shaikh M.A."/>
            <person name="Suttiyut T."/>
            <person name="Ogas R."/>
            <person name="Tomko P."/>
            <person name="Gavelis G."/>
            <person name="Widhalm J.R."/>
            <person name="Wisecaver J.H."/>
        </authorList>
    </citation>
    <scope>NUCLEOTIDE SEQUENCE</scope>
    <source>
        <strain evidence="2">ECLA1</strain>
    </source>
</reference>
<accession>A0AAE1E768</accession>
<comment type="caution">
    <text evidence="2">The sequence shown here is derived from an EMBL/GenBank/DDBJ whole genome shotgun (WGS) entry which is preliminary data.</text>
</comment>
<sequence>MEDQGRIDKEDNNGNATDMEGRGTHCPQFRGSMYPDNGREFSWFGLISLTASSEDCDHLKLCERCGSLSWAQASSWRGFLMGRAAACMVPGR</sequence>
<keyword evidence="3" id="KW-1185">Reference proteome</keyword>
<organism evidence="2 3">
    <name type="scientific">Elysia crispata</name>
    <name type="common">lettuce slug</name>
    <dbReference type="NCBI Taxonomy" id="231223"/>
    <lineage>
        <taxon>Eukaryota</taxon>
        <taxon>Metazoa</taxon>
        <taxon>Spiralia</taxon>
        <taxon>Lophotrochozoa</taxon>
        <taxon>Mollusca</taxon>
        <taxon>Gastropoda</taxon>
        <taxon>Heterobranchia</taxon>
        <taxon>Euthyneura</taxon>
        <taxon>Panpulmonata</taxon>
        <taxon>Sacoglossa</taxon>
        <taxon>Placobranchoidea</taxon>
        <taxon>Plakobranchidae</taxon>
        <taxon>Elysia</taxon>
    </lineage>
</organism>
<protein>
    <submittedName>
        <fullName evidence="2">Uncharacterized protein</fullName>
    </submittedName>
</protein>
<proteinExistence type="predicted"/>
<feature type="region of interest" description="Disordered" evidence="1">
    <location>
        <begin position="1"/>
        <end position="29"/>
    </location>
</feature>
<name>A0AAE1E768_9GAST</name>
<dbReference type="AlphaFoldDB" id="A0AAE1E768"/>
<gene>
    <name evidence="2" type="ORF">RRG08_000714</name>
</gene>
<evidence type="ECO:0000313" key="3">
    <source>
        <dbReference type="Proteomes" id="UP001283361"/>
    </source>
</evidence>
<evidence type="ECO:0000256" key="1">
    <source>
        <dbReference type="SAM" id="MobiDB-lite"/>
    </source>
</evidence>
<dbReference type="EMBL" id="JAWDGP010001065">
    <property type="protein sequence ID" value="KAK3795403.1"/>
    <property type="molecule type" value="Genomic_DNA"/>
</dbReference>
<feature type="compositionally biased region" description="Basic and acidic residues" evidence="1">
    <location>
        <begin position="1"/>
        <end position="12"/>
    </location>
</feature>
<evidence type="ECO:0000313" key="2">
    <source>
        <dbReference type="EMBL" id="KAK3795403.1"/>
    </source>
</evidence>
<dbReference type="Proteomes" id="UP001283361">
    <property type="component" value="Unassembled WGS sequence"/>
</dbReference>